<dbReference type="PANTHER" id="PTHR36356">
    <property type="entry name" value="EXPRESSED PROTEIN"/>
    <property type="match status" value="1"/>
</dbReference>
<dbReference type="GO" id="GO:0009507">
    <property type="term" value="C:chloroplast"/>
    <property type="evidence" value="ECO:0007669"/>
    <property type="project" value="TreeGrafter"/>
</dbReference>
<gene>
    <name evidence="1" type="ORF">FSB_LOCUS28325</name>
</gene>
<protein>
    <submittedName>
        <fullName evidence="1">Uncharacterized protein</fullName>
    </submittedName>
</protein>
<sequence length="158" mass="18364">MGHMATTTLPWQQPPLPLKLNLKLKPQHLRYFHQRPNSIPARHVAPIRAFGRSDIDGFAKRMVSGEVWKDAWRSANDGFEQFLYEARKAAESLDRRYSVSRRVSSVASLAADRAREIDREFEIGMRWRTFTLDFTRNFPRRSLIIVFLAIHAVQEAAQ</sequence>
<accession>A0A2N9GLR2</accession>
<dbReference type="PANTHER" id="PTHR36356:SF1">
    <property type="entry name" value="EXPRESSED PROTEIN"/>
    <property type="match status" value="1"/>
</dbReference>
<dbReference type="EMBL" id="OIVN01002090">
    <property type="protein sequence ID" value="SPD00443.1"/>
    <property type="molecule type" value="Genomic_DNA"/>
</dbReference>
<dbReference type="AlphaFoldDB" id="A0A2N9GLR2"/>
<organism evidence="1">
    <name type="scientific">Fagus sylvatica</name>
    <name type="common">Beechnut</name>
    <dbReference type="NCBI Taxonomy" id="28930"/>
    <lineage>
        <taxon>Eukaryota</taxon>
        <taxon>Viridiplantae</taxon>
        <taxon>Streptophyta</taxon>
        <taxon>Embryophyta</taxon>
        <taxon>Tracheophyta</taxon>
        <taxon>Spermatophyta</taxon>
        <taxon>Magnoliopsida</taxon>
        <taxon>eudicotyledons</taxon>
        <taxon>Gunneridae</taxon>
        <taxon>Pentapetalae</taxon>
        <taxon>rosids</taxon>
        <taxon>fabids</taxon>
        <taxon>Fagales</taxon>
        <taxon>Fagaceae</taxon>
        <taxon>Fagus</taxon>
    </lineage>
</organism>
<reference evidence="1" key="1">
    <citation type="submission" date="2018-02" db="EMBL/GenBank/DDBJ databases">
        <authorList>
            <person name="Cohen D.B."/>
            <person name="Kent A.D."/>
        </authorList>
    </citation>
    <scope>NUCLEOTIDE SEQUENCE</scope>
</reference>
<proteinExistence type="predicted"/>
<evidence type="ECO:0000313" key="1">
    <source>
        <dbReference type="EMBL" id="SPD00443.1"/>
    </source>
</evidence>
<name>A0A2N9GLR2_FAGSY</name>